<name>A0AC59YJG2_RANTA</name>
<evidence type="ECO:0000313" key="1">
    <source>
        <dbReference type="EMBL" id="CAM9755242.1"/>
    </source>
</evidence>
<evidence type="ECO:0000313" key="2">
    <source>
        <dbReference type="Proteomes" id="UP001162501"/>
    </source>
</evidence>
<protein>
    <submittedName>
        <fullName evidence="1">Uncharacterized protein</fullName>
    </submittedName>
</protein>
<reference evidence="1" key="2">
    <citation type="submission" date="2025-03" db="EMBL/GenBank/DDBJ databases">
        <authorList>
            <consortium name="ELIXIR-Norway"/>
            <consortium name="Elixir Norway"/>
        </authorList>
    </citation>
    <scope>NUCLEOTIDE SEQUENCE</scope>
</reference>
<reference evidence="1" key="1">
    <citation type="submission" date="2023-05" db="EMBL/GenBank/DDBJ databases">
        <authorList>
            <consortium name="ELIXIR-Norway"/>
        </authorList>
    </citation>
    <scope>NUCLEOTIDE SEQUENCE</scope>
</reference>
<sequence>MQDIWDSLLRQEDPLEKGMSTHSSVLAWRIPWTEEPGGLQSMGSQSRTPQLSDLYFHFSDPPVAPTLFRMEAKAFQWLRRPHPSRPLGPLGPCLVTWPPLCHSLAVASLPFLLLLEQTKLAQTSGPLHLLSSVPRMLFH</sequence>
<dbReference type="Proteomes" id="UP001162501">
    <property type="component" value="Chromosome 16"/>
</dbReference>
<proteinExistence type="predicted"/>
<gene>
    <name evidence="1" type="ORF">MRATA1EN22A_LOCUS7010</name>
</gene>
<dbReference type="EMBL" id="OX596100">
    <property type="protein sequence ID" value="CAM9755242.1"/>
    <property type="molecule type" value="Genomic_DNA"/>
</dbReference>
<organism evidence="1 2">
    <name type="scientific">Rangifer tarandus platyrhynchus</name>
    <name type="common">Svalbard reindeer</name>
    <dbReference type="NCBI Taxonomy" id="3082113"/>
    <lineage>
        <taxon>Eukaryota</taxon>
        <taxon>Metazoa</taxon>
        <taxon>Chordata</taxon>
        <taxon>Craniata</taxon>
        <taxon>Vertebrata</taxon>
        <taxon>Euteleostomi</taxon>
        <taxon>Mammalia</taxon>
        <taxon>Eutheria</taxon>
        <taxon>Laurasiatheria</taxon>
        <taxon>Artiodactyla</taxon>
        <taxon>Ruminantia</taxon>
        <taxon>Pecora</taxon>
        <taxon>Cervidae</taxon>
        <taxon>Odocoileinae</taxon>
        <taxon>Rangifer</taxon>
    </lineage>
</organism>
<accession>A0AC59YJG2</accession>